<dbReference type="Pfam" id="PF00664">
    <property type="entry name" value="ABC_membrane"/>
    <property type="match status" value="1"/>
</dbReference>
<dbReference type="SUPFAM" id="SSF90123">
    <property type="entry name" value="ABC transporter transmembrane region"/>
    <property type="match status" value="1"/>
</dbReference>
<evidence type="ECO:0000256" key="3">
    <source>
        <dbReference type="ARBA" id="ARBA00022475"/>
    </source>
</evidence>
<feature type="domain" description="ABC transporter" evidence="11">
    <location>
        <begin position="371"/>
        <end position="605"/>
    </location>
</feature>
<dbReference type="CDD" id="cd18547">
    <property type="entry name" value="ABC_6TM_Tm288_like"/>
    <property type="match status" value="1"/>
</dbReference>
<dbReference type="GO" id="GO:0016887">
    <property type="term" value="F:ATP hydrolysis activity"/>
    <property type="evidence" value="ECO:0007669"/>
    <property type="project" value="InterPro"/>
</dbReference>
<accession>A0A941CRM2</accession>
<dbReference type="InterPro" id="IPR039421">
    <property type="entry name" value="Type_1_exporter"/>
</dbReference>
<keyword evidence="7 10" id="KW-1133">Transmembrane helix</keyword>
<dbReference type="GO" id="GO:0005524">
    <property type="term" value="F:ATP binding"/>
    <property type="evidence" value="ECO:0007669"/>
    <property type="project" value="UniProtKB-KW"/>
</dbReference>
<feature type="transmembrane region" description="Helical" evidence="10">
    <location>
        <begin position="196"/>
        <end position="213"/>
    </location>
</feature>
<dbReference type="InterPro" id="IPR017871">
    <property type="entry name" value="ABC_transporter-like_CS"/>
</dbReference>
<dbReference type="InterPro" id="IPR036640">
    <property type="entry name" value="ABC1_TM_sf"/>
</dbReference>
<feature type="compositionally biased region" description="Polar residues" evidence="9">
    <location>
        <begin position="1"/>
        <end position="11"/>
    </location>
</feature>
<evidence type="ECO:0000256" key="2">
    <source>
        <dbReference type="ARBA" id="ARBA00022448"/>
    </source>
</evidence>
<keyword evidence="5" id="KW-0547">Nucleotide-binding</keyword>
<dbReference type="Gene3D" id="1.20.1560.10">
    <property type="entry name" value="ABC transporter type 1, transmembrane domain"/>
    <property type="match status" value="1"/>
</dbReference>
<dbReference type="SUPFAM" id="SSF52540">
    <property type="entry name" value="P-loop containing nucleoside triphosphate hydrolases"/>
    <property type="match status" value="1"/>
</dbReference>
<dbReference type="FunFam" id="3.40.50.300:FF:000287">
    <property type="entry name" value="Multidrug ABC transporter ATP-binding protein"/>
    <property type="match status" value="1"/>
</dbReference>
<feature type="domain" description="ABC transmembrane type-1" evidence="12">
    <location>
        <begin position="52"/>
        <end position="337"/>
    </location>
</feature>
<name>A0A941CRM2_9CLOT</name>
<dbReference type="PANTHER" id="PTHR43394">
    <property type="entry name" value="ATP-DEPENDENT PERMEASE MDL1, MITOCHONDRIAL"/>
    <property type="match status" value="1"/>
</dbReference>
<evidence type="ECO:0000256" key="9">
    <source>
        <dbReference type="SAM" id="MobiDB-lite"/>
    </source>
</evidence>
<evidence type="ECO:0000256" key="1">
    <source>
        <dbReference type="ARBA" id="ARBA00004651"/>
    </source>
</evidence>
<comment type="subcellular location">
    <subcellularLocation>
        <location evidence="1">Cell membrane</location>
        <topology evidence="1">Multi-pass membrane protein</topology>
    </subcellularLocation>
</comment>
<dbReference type="GO" id="GO:0015421">
    <property type="term" value="F:ABC-type oligopeptide transporter activity"/>
    <property type="evidence" value="ECO:0007669"/>
    <property type="project" value="TreeGrafter"/>
</dbReference>
<dbReference type="PROSITE" id="PS50929">
    <property type="entry name" value="ABC_TM1F"/>
    <property type="match status" value="1"/>
</dbReference>
<dbReference type="FunFam" id="1.20.1560.10:FF:000011">
    <property type="entry name" value="Multidrug ABC transporter ATP-binding protein"/>
    <property type="match status" value="1"/>
</dbReference>
<dbReference type="AlphaFoldDB" id="A0A941CRM2"/>
<feature type="transmembrane region" description="Helical" evidence="10">
    <location>
        <begin position="273"/>
        <end position="294"/>
    </location>
</feature>
<dbReference type="RefSeq" id="WP_211800843.1">
    <property type="nucleotide sequence ID" value="NZ_JAGSCS010000007.1"/>
</dbReference>
<dbReference type="Proteomes" id="UP000675379">
    <property type="component" value="Unassembled WGS sequence"/>
</dbReference>
<reference evidence="13" key="1">
    <citation type="submission" date="2021-04" db="EMBL/GenBank/DDBJ databases">
        <title>Proteiniclasticum sedimins sp. nov., an obligate anaerobic bacterium isolated from anaerobic sludge.</title>
        <authorList>
            <person name="Liu J."/>
        </authorList>
    </citation>
    <scope>NUCLEOTIDE SEQUENCE</scope>
    <source>
        <strain evidence="13">BAD-10</strain>
    </source>
</reference>
<dbReference type="PROSITE" id="PS00211">
    <property type="entry name" value="ABC_TRANSPORTER_1"/>
    <property type="match status" value="1"/>
</dbReference>
<organism evidence="13 14">
    <name type="scientific">Proteiniclasticum sediminis</name>
    <dbReference type="NCBI Taxonomy" id="2804028"/>
    <lineage>
        <taxon>Bacteria</taxon>
        <taxon>Bacillati</taxon>
        <taxon>Bacillota</taxon>
        <taxon>Clostridia</taxon>
        <taxon>Eubacteriales</taxon>
        <taxon>Clostridiaceae</taxon>
        <taxon>Proteiniclasticum</taxon>
    </lineage>
</organism>
<gene>
    <name evidence="13" type="ORF">KCG48_06955</name>
</gene>
<evidence type="ECO:0000256" key="4">
    <source>
        <dbReference type="ARBA" id="ARBA00022692"/>
    </source>
</evidence>
<keyword evidence="6 13" id="KW-0067">ATP-binding</keyword>
<keyword evidence="2" id="KW-0813">Transport</keyword>
<dbReference type="PANTHER" id="PTHR43394:SF1">
    <property type="entry name" value="ATP-BINDING CASSETTE SUB-FAMILY B MEMBER 10, MITOCHONDRIAL"/>
    <property type="match status" value="1"/>
</dbReference>
<dbReference type="SMART" id="SM00382">
    <property type="entry name" value="AAA"/>
    <property type="match status" value="1"/>
</dbReference>
<keyword evidence="14" id="KW-1185">Reference proteome</keyword>
<dbReference type="Gene3D" id="3.40.50.300">
    <property type="entry name" value="P-loop containing nucleotide triphosphate hydrolases"/>
    <property type="match status" value="1"/>
</dbReference>
<evidence type="ECO:0000256" key="7">
    <source>
        <dbReference type="ARBA" id="ARBA00022989"/>
    </source>
</evidence>
<keyword evidence="4 10" id="KW-0812">Transmembrane</keyword>
<dbReference type="Pfam" id="PF00005">
    <property type="entry name" value="ABC_tran"/>
    <property type="match status" value="1"/>
</dbReference>
<proteinExistence type="predicted"/>
<feature type="region of interest" description="Disordered" evidence="9">
    <location>
        <begin position="1"/>
        <end position="28"/>
    </location>
</feature>
<evidence type="ECO:0000256" key="8">
    <source>
        <dbReference type="ARBA" id="ARBA00023136"/>
    </source>
</evidence>
<comment type="caution">
    <text evidence="13">The sequence shown here is derived from an EMBL/GenBank/DDBJ whole genome shotgun (WGS) entry which is preliminary data.</text>
</comment>
<protein>
    <submittedName>
        <fullName evidence="13">ABC transporter ATP-binding protein</fullName>
    </submittedName>
</protein>
<dbReference type="InterPro" id="IPR003439">
    <property type="entry name" value="ABC_transporter-like_ATP-bd"/>
</dbReference>
<evidence type="ECO:0000259" key="12">
    <source>
        <dbReference type="PROSITE" id="PS50929"/>
    </source>
</evidence>
<feature type="transmembrane region" description="Helical" evidence="10">
    <location>
        <begin position="92"/>
        <end position="116"/>
    </location>
</feature>
<evidence type="ECO:0000259" key="11">
    <source>
        <dbReference type="PROSITE" id="PS50893"/>
    </source>
</evidence>
<feature type="transmembrane region" description="Helical" evidence="10">
    <location>
        <begin position="51"/>
        <end position="72"/>
    </location>
</feature>
<evidence type="ECO:0000313" key="13">
    <source>
        <dbReference type="EMBL" id="MBR0576078.1"/>
    </source>
</evidence>
<dbReference type="InterPro" id="IPR011527">
    <property type="entry name" value="ABC1_TM_dom"/>
</dbReference>
<sequence length="609" mass="66664">MENKSANTMPKLTTGGMGTGPQRFSNLERPANSKETFQRLLRIFKPWRRSLALATLFTLLSSGASLVVPLLIGRAINTFDPVSGTVKESALGRILLLMMAAYGLTWVLETAGGLLINRITQNLIRRIRSDFFDKLERIPLSFFDQRSHGDTMSRMTNDVDNISSAVGQTTTQLLASLFMLTGSLVMMLYLSLPLTGLALVSVPLFMGLTRTITAKSRRHFQGQQRSLGELSGVLEENITGLKMVKAFHRQEGVLAQFQEVNGELYRHGTLAQIWVGFMMPFMGVISNLGFALVATAGGVLSLQGAITVGTVVSFLTYSKQFGRPLNNIAGMISGIQSALVGAERVFEILDEGEETPDSPRVEIIPHPQGELRFEHVQFSYNGKTPVFTDFNLIIHPGEVVALVGETGAGKTTLVNLMTRFYEVDGGRILLDGKDITTLTRRSLLQAFSVVLQDTVLFSGTVADNIRYGKPEASQEEVIRAAQLAHAEDFILKLPQGYDTEILPSSDSFSQGQRQLLAIARAVLSEAPILILDEATSSVDTRTEKAIQKAMVTLLAKKTSLIIAHRLSTIKSADRILVLDQGMVQEEGTHGELMAKKGRYYAMVMSQMGG</sequence>
<dbReference type="GO" id="GO:0005886">
    <property type="term" value="C:plasma membrane"/>
    <property type="evidence" value="ECO:0007669"/>
    <property type="project" value="UniProtKB-SubCell"/>
</dbReference>
<evidence type="ECO:0000313" key="14">
    <source>
        <dbReference type="Proteomes" id="UP000675379"/>
    </source>
</evidence>
<evidence type="ECO:0000256" key="10">
    <source>
        <dbReference type="SAM" id="Phobius"/>
    </source>
</evidence>
<keyword evidence="3" id="KW-1003">Cell membrane</keyword>
<dbReference type="InterPro" id="IPR003593">
    <property type="entry name" value="AAA+_ATPase"/>
</dbReference>
<dbReference type="CDD" id="cd03254">
    <property type="entry name" value="ABCC_Glucan_exporter_like"/>
    <property type="match status" value="1"/>
</dbReference>
<dbReference type="InterPro" id="IPR027417">
    <property type="entry name" value="P-loop_NTPase"/>
</dbReference>
<evidence type="ECO:0000256" key="5">
    <source>
        <dbReference type="ARBA" id="ARBA00022741"/>
    </source>
</evidence>
<dbReference type="EMBL" id="JAGSCS010000007">
    <property type="protein sequence ID" value="MBR0576078.1"/>
    <property type="molecule type" value="Genomic_DNA"/>
</dbReference>
<dbReference type="PROSITE" id="PS50893">
    <property type="entry name" value="ABC_TRANSPORTER_2"/>
    <property type="match status" value="1"/>
</dbReference>
<keyword evidence="8 10" id="KW-0472">Membrane</keyword>
<evidence type="ECO:0000256" key="6">
    <source>
        <dbReference type="ARBA" id="ARBA00022840"/>
    </source>
</evidence>